<accession>A0A508B7D8</accession>
<dbReference type="EMBL" id="VICD02000049">
    <property type="protein sequence ID" value="KAB8198113.1"/>
    <property type="molecule type" value="Genomic_DNA"/>
</dbReference>
<evidence type="ECO:0000313" key="3">
    <source>
        <dbReference type="Proteomes" id="UP000320431"/>
    </source>
</evidence>
<sequence>MKTSVAVTLLSTCLGGCAIYPVAPTWSAEEIDQAATGDPFLATSPEQALTRVQGIRKLLADETDARQRAEIVASEATFYGTFLAALGISIDKVGVRNTGAGVATLSGLFTGRYRLADQQVVFRKAEARAACLEQALTPAVFDVGTLKALTDESRAEAIATAMQLHGADAAASAADNPALNSWADGGAKTLKADALVARERIPQLTWRALRQLGNDLRIALAGIPLTPKTRDEIEQTIDRANDEEAKATGQVSSALKSGATPSPESTRMLKALAAAASVEATMDACFVEYPQ</sequence>
<organism evidence="2 3">
    <name type="scientific">Marilutibacter maris</name>
    <dbReference type="NCBI Taxonomy" id="1605891"/>
    <lineage>
        <taxon>Bacteria</taxon>
        <taxon>Pseudomonadati</taxon>
        <taxon>Pseudomonadota</taxon>
        <taxon>Gammaproteobacteria</taxon>
        <taxon>Lysobacterales</taxon>
        <taxon>Lysobacteraceae</taxon>
        <taxon>Marilutibacter</taxon>
    </lineage>
</organism>
<feature type="compositionally biased region" description="Polar residues" evidence="1">
    <location>
        <begin position="249"/>
        <end position="263"/>
    </location>
</feature>
<evidence type="ECO:0000313" key="2">
    <source>
        <dbReference type="EMBL" id="KAB8198113.1"/>
    </source>
</evidence>
<protein>
    <submittedName>
        <fullName evidence="2">Uncharacterized protein</fullName>
    </submittedName>
</protein>
<evidence type="ECO:0000256" key="1">
    <source>
        <dbReference type="SAM" id="MobiDB-lite"/>
    </source>
</evidence>
<dbReference type="RefSeq" id="WP_141481280.1">
    <property type="nucleotide sequence ID" value="NZ_VICD02000049.1"/>
</dbReference>
<proteinExistence type="predicted"/>
<comment type="caution">
    <text evidence="2">The sequence shown here is derived from an EMBL/GenBank/DDBJ whole genome shotgun (WGS) entry which is preliminary data.</text>
</comment>
<reference evidence="2 3" key="1">
    <citation type="submission" date="2019-10" db="EMBL/GenBank/DDBJ databases">
        <title>Lysobacter alkalisoli sp. nov., isolated from saline-alkaline soil.</title>
        <authorList>
            <person name="Sun J.-Q."/>
        </authorList>
    </citation>
    <scope>NUCLEOTIDE SEQUENCE [LARGE SCALE GENOMIC DNA]</scope>
    <source>
        <strain evidence="2 3">KCTC 42381</strain>
    </source>
</reference>
<dbReference type="AlphaFoldDB" id="A0A508B7D8"/>
<dbReference type="Proteomes" id="UP000320431">
    <property type="component" value="Unassembled WGS sequence"/>
</dbReference>
<feature type="region of interest" description="Disordered" evidence="1">
    <location>
        <begin position="240"/>
        <end position="263"/>
    </location>
</feature>
<gene>
    <name evidence="2" type="ORF">FKV24_003500</name>
</gene>
<name>A0A508B7D8_9GAMM</name>